<dbReference type="AlphaFoldDB" id="A0A0F9KLT3"/>
<evidence type="ECO:0000313" key="1">
    <source>
        <dbReference type="EMBL" id="KKM82898.1"/>
    </source>
</evidence>
<comment type="caution">
    <text evidence="1">The sequence shown here is derived from an EMBL/GenBank/DDBJ whole genome shotgun (WGS) entry which is preliminary data.</text>
</comment>
<gene>
    <name evidence="1" type="ORF">LCGC14_1314890</name>
</gene>
<proteinExistence type="predicted"/>
<organism evidence="1">
    <name type="scientific">marine sediment metagenome</name>
    <dbReference type="NCBI Taxonomy" id="412755"/>
    <lineage>
        <taxon>unclassified sequences</taxon>
        <taxon>metagenomes</taxon>
        <taxon>ecological metagenomes</taxon>
    </lineage>
</organism>
<reference evidence="1" key="1">
    <citation type="journal article" date="2015" name="Nature">
        <title>Complex archaea that bridge the gap between prokaryotes and eukaryotes.</title>
        <authorList>
            <person name="Spang A."/>
            <person name="Saw J.H."/>
            <person name="Jorgensen S.L."/>
            <person name="Zaremba-Niedzwiedzka K."/>
            <person name="Martijn J."/>
            <person name="Lind A.E."/>
            <person name="van Eijk R."/>
            <person name="Schleper C."/>
            <person name="Guy L."/>
            <person name="Ettema T.J."/>
        </authorList>
    </citation>
    <scope>NUCLEOTIDE SEQUENCE</scope>
</reference>
<dbReference type="EMBL" id="LAZR01007794">
    <property type="protein sequence ID" value="KKM82898.1"/>
    <property type="molecule type" value="Genomic_DNA"/>
</dbReference>
<name>A0A0F9KLT3_9ZZZZ</name>
<sequence length="264" mass="28833">MNFPFVAMRTYTLEQVLICTWCEIAVNGWTSSKTAEAASAGRAGILISTKEKVRLLLQTDLENGKVARKDLMTEAKTLGLDLFGDSVKKEVQTIIEWAKNLTNNAPLPGTRAAAAVSDYEAVVSLMARSGIVEVNKLGFAVSIISSYRNHADRQHNSKYVGTVYSEITADVTIKKITASKGSGSWWLIFTTDNDGNVIKWFATKSPEFKVGDTINITGRVLMHEDWQGFKSTKLGVAANIAHKGQALAHQVPSRLARLLTDATV</sequence>
<protein>
    <submittedName>
        <fullName evidence="1">Uncharacterized protein</fullName>
    </submittedName>
</protein>
<accession>A0A0F9KLT3</accession>